<dbReference type="HAMAP" id="MF_01161">
    <property type="entry name" value="tRNA_Ile_lys_synt"/>
    <property type="match status" value="1"/>
</dbReference>
<dbReference type="InterPro" id="IPR012094">
    <property type="entry name" value="tRNA_Ile_lys_synt"/>
</dbReference>
<dbReference type="Proteomes" id="UP000291301">
    <property type="component" value="Unassembled WGS sequence"/>
</dbReference>
<dbReference type="CDD" id="cd01992">
    <property type="entry name" value="TilS_N"/>
    <property type="match status" value="1"/>
</dbReference>
<evidence type="ECO:0000256" key="2">
    <source>
        <dbReference type="ARBA" id="ARBA00022694"/>
    </source>
</evidence>
<name>A0A4R0PF62_9HYPH</name>
<dbReference type="InterPro" id="IPR012795">
    <property type="entry name" value="tRNA_Ile_lys_synt_N"/>
</dbReference>
<gene>
    <name evidence="6 8" type="primary">tilS</name>
    <name evidence="8" type="ORF">E0D97_07850</name>
</gene>
<comment type="function">
    <text evidence="6">Ligates lysine onto the cytidine present at position 34 of the AUA codon-specific tRNA(Ile) that contains the anticodon CAU, in an ATP-dependent manner. Cytidine is converted to lysidine, thus changing the amino acid specificity of the tRNA from methionine to isoleucine.</text>
</comment>
<keyword evidence="4 6" id="KW-0067">ATP-binding</keyword>
<evidence type="ECO:0000256" key="6">
    <source>
        <dbReference type="HAMAP-Rule" id="MF_01161"/>
    </source>
</evidence>
<comment type="domain">
    <text evidence="6">The N-terminal region contains the highly conserved SGGXDS motif, predicted to be a P-loop motif involved in ATP binding.</text>
</comment>
<dbReference type="Gene3D" id="3.40.50.620">
    <property type="entry name" value="HUPs"/>
    <property type="match status" value="1"/>
</dbReference>
<keyword evidence="2 6" id="KW-0819">tRNA processing</keyword>
<keyword evidence="1 6" id="KW-0436">Ligase</keyword>
<comment type="catalytic activity">
    <reaction evidence="5 6">
        <text>cytidine(34) in tRNA(Ile2) + L-lysine + ATP = lysidine(34) in tRNA(Ile2) + AMP + diphosphate + H(+)</text>
        <dbReference type="Rhea" id="RHEA:43744"/>
        <dbReference type="Rhea" id="RHEA-COMP:10625"/>
        <dbReference type="Rhea" id="RHEA-COMP:10670"/>
        <dbReference type="ChEBI" id="CHEBI:15378"/>
        <dbReference type="ChEBI" id="CHEBI:30616"/>
        <dbReference type="ChEBI" id="CHEBI:32551"/>
        <dbReference type="ChEBI" id="CHEBI:33019"/>
        <dbReference type="ChEBI" id="CHEBI:82748"/>
        <dbReference type="ChEBI" id="CHEBI:83665"/>
        <dbReference type="ChEBI" id="CHEBI:456215"/>
        <dbReference type="EC" id="6.3.4.19"/>
    </reaction>
</comment>
<dbReference type="OrthoDB" id="9807403at2"/>
<dbReference type="SUPFAM" id="SSF52402">
    <property type="entry name" value="Adenine nucleotide alpha hydrolases-like"/>
    <property type="match status" value="1"/>
</dbReference>
<evidence type="ECO:0000256" key="1">
    <source>
        <dbReference type="ARBA" id="ARBA00022598"/>
    </source>
</evidence>
<evidence type="ECO:0000256" key="5">
    <source>
        <dbReference type="ARBA" id="ARBA00048539"/>
    </source>
</evidence>
<dbReference type="Pfam" id="PF01171">
    <property type="entry name" value="ATP_bind_3"/>
    <property type="match status" value="1"/>
</dbReference>
<evidence type="ECO:0000313" key="8">
    <source>
        <dbReference type="EMBL" id="TCD15433.1"/>
    </source>
</evidence>
<comment type="similarity">
    <text evidence="6">Belongs to the tRNA(Ile)-lysidine synthase family.</text>
</comment>
<feature type="binding site" evidence="6">
    <location>
        <begin position="31"/>
        <end position="36"/>
    </location>
    <ligand>
        <name>ATP</name>
        <dbReference type="ChEBI" id="CHEBI:30616"/>
    </ligand>
</feature>
<dbReference type="EC" id="6.3.4.19" evidence="6"/>
<evidence type="ECO:0000259" key="7">
    <source>
        <dbReference type="Pfam" id="PF01171"/>
    </source>
</evidence>
<evidence type="ECO:0000313" key="9">
    <source>
        <dbReference type="Proteomes" id="UP000291301"/>
    </source>
</evidence>
<keyword evidence="3 6" id="KW-0547">Nucleotide-binding</keyword>
<dbReference type="InterPro" id="IPR011063">
    <property type="entry name" value="TilS/TtcA_N"/>
</dbReference>
<protein>
    <recommendedName>
        <fullName evidence="6">tRNA(Ile)-lysidine synthase</fullName>
        <ecNumber evidence="6">6.3.4.19</ecNumber>
    </recommendedName>
    <alternativeName>
        <fullName evidence="6">tRNA(Ile)-2-lysyl-cytidine synthase</fullName>
    </alternativeName>
    <alternativeName>
        <fullName evidence="6">tRNA(Ile)-lysidine synthetase</fullName>
    </alternativeName>
</protein>
<comment type="caution">
    <text evidence="8">The sequence shown here is derived from an EMBL/GenBank/DDBJ whole genome shotgun (WGS) entry which is preliminary data.</text>
</comment>
<comment type="subcellular location">
    <subcellularLocation>
        <location evidence="6">Cytoplasm</location>
    </subcellularLocation>
</comment>
<dbReference type="GO" id="GO:0006400">
    <property type="term" value="P:tRNA modification"/>
    <property type="evidence" value="ECO:0007669"/>
    <property type="project" value="UniProtKB-UniRule"/>
</dbReference>
<dbReference type="NCBIfam" id="TIGR02432">
    <property type="entry name" value="lysidine_TilS_N"/>
    <property type="match status" value="1"/>
</dbReference>
<dbReference type="EMBL" id="SJST01000002">
    <property type="protein sequence ID" value="TCD15433.1"/>
    <property type="molecule type" value="Genomic_DNA"/>
</dbReference>
<feature type="domain" description="tRNA(Ile)-lysidine/2-thiocytidine synthase N-terminal" evidence="7">
    <location>
        <begin position="26"/>
        <end position="205"/>
    </location>
</feature>
<dbReference type="PANTHER" id="PTHR43033">
    <property type="entry name" value="TRNA(ILE)-LYSIDINE SYNTHASE-RELATED"/>
    <property type="match status" value="1"/>
</dbReference>
<evidence type="ECO:0000256" key="4">
    <source>
        <dbReference type="ARBA" id="ARBA00022840"/>
    </source>
</evidence>
<dbReference type="AlphaFoldDB" id="A0A4R0PF62"/>
<dbReference type="RefSeq" id="WP_131567507.1">
    <property type="nucleotide sequence ID" value="NZ_JAINFK010000004.1"/>
</dbReference>
<proteinExistence type="inferred from homology"/>
<organism evidence="8 9">
    <name type="scientific">Oricola cellulosilytica</name>
    <dbReference type="NCBI Taxonomy" id="1429082"/>
    <lineage>
        <taxon>Bacteria</taxon>
        <taxon>Pseudomonadati</taxon>
        <taxon>Pseudomonadota</taxon>
        <taxon>Alphaproteobacteria</taxon>
        <taxon>Hyphomicrobiales</taxon>
        <taxon>Ahrensiaceae</taxon>
        <taxon>Oricola</taxon>
    </lineage>
</organism>
<reference evidence="8 9" key="1">
    <citation type="journal article" date="2015" name="Antonie Van Leeuwenhoek">
        <title>Oricola cellulosilytica gen. nov., sp. nov., a cellulose-degrading bacterium of the family Phyllobacteriaceae isolated from surface seashore water, and emended descriptions of Mesorhizobium loti and Phyllobacterium myrsinacearum.</title>
        <authorList>
            <person name="Hameed A."/>
            <person name="Shahina M."/>
            <person name="Lai W.A."/>
            <person name="Lin S.Y."/>
            <person name="Young L.S."/>
            <person name="Liu Y.C."/>
            <person name="Hsu Y.H."/>
            <person name="Young C.C."/>
        </authorList>
    </citation>
    <scope>NUCLEOTIDE SEQUENCE [LARGE SCALE GENOMIC DNA]</scope>
    <source>
        <strain evidence="8 9">KCTC 52183</strain>
    </source>
</reference>
<accession>A0A4R0PF62</accession>
<dbReference type="GO" id="GO:0005737">
    <property type="term" value="C:cytoplasm"/>
    <property type="evidence" value="ECO:0007669"/>
    <property type="project" value="UniProtKB-SubCell"/>
</dbReference>
<dbReference type="PANTHER" id="PTHR43033:SF1">
    <property type="entry name" value="TRNA(ILE)-LYSIDINE SYNTHASE-RELATED"/>
    <property type="match status" value="1"/>
</dbReference>
<evidence type="ECO:0000256" key="3">
    <source>
        <dbReference type="ARBA" id="ARBA00022741"/>
    </source>
</evidence>
<keyword evidence="6" id="KW-0963">Cytoplasm</keyword>
<sequence length="368" mass="39844">MLTKACPPLDSERIFDPIQFPENRAVLAAYSGGGDSTALLLLAHGYFKTRGRANELVAVTVDHGLREASTEEARRAGEICASLGLRHVIKTWSGHKPVNGVQEAAREMRYRLLFEAAGEANAGLVLTGHTLDDQTETIAMRSARGEGRGLSGIAPATLYCGQLWFVRPLLTTARRSLRDYLEERGAGWLEDPSNRDPRFERARVRLAGRKARDGVTDEHRLAFQMRCREAEEAAASIADDCQWHFNSEADRLSALCLTDASVPGFRLALSAVLSRVGNTPHLPPEQTIVRALDFAGSAPNGAGITLSGCLMTKGRAGIEIAPEKRNTRVAGYGYDTLLASPDYPLASALAARTGGRPYPAPPLHGYLV</sequence>
<dbReference type="GO" id="GO:0005524">
    <property type="term" value="F:ATP binding"/>
    <property type="evidence" value="ECO:0007669"/>
    <property type="project" value="UniProtKB-UniRule"/>
</dbReference>
<keyword evidence="9" id="KW-1185">Reference proteome</keyword>
<dbReference type="InterPro" id="IPR014729">
    <property type="entry name" value="Rossmann-like_a/b/a_fold"/>
</dbReference>
<dbReference type="GO" id="GO:0032267">
    <property type="term" value="F:tRNA(Ile)-lysidine synthase activity"/>
    <property type="evidence" value="ECO:0007669"/>
    <property type="project" value="UniProtKB-EC"/>
</dbReference>